<dbReference type="Proteomes" id="UP000050761">
    <property type="component" value="Unassembled WGS sequence"/>
</dbReference>
<evidence type="ECO:0000313" key="3">
    <source>
        <dbReference type="WBParaSite" id="HPBE_0001224001-mRNA-1"/>
    </source>
</evidence>
<dbReference type="EMBL" id="UZAH01027415">
    <property type="protein sequence ID" value="VDO91446.1"/>
    <property type="molecule type" value="Genomic_DNA"/>
</dbReference>
<accession>A0A3P7YSK6</accession>
<evidence type="ECO:0000313" key="2">
    <source>
        <dbReference type="Proteomes" id="UP000050761"/>
    </source>
</evidence>
<reference evidence="1 2" key="1">
    <citation type="submission" date="2018-11" db="EMBL/GenBank/DDBJ databases">
        <authorList>
            <consortium name="Pathogen Informatics"/>
        </authorList>
    </citation>
    <scope>NUCLEOTIDE SEQUENCE [LARGE SCALE GENOMIC DNA]</scope>
</reference>
<gene>
    <name evidence="1" type="ORF">HPBE_LOCUS12241</name>
</gene>
<reference evidence="3" key="2">
    <citation type="submission" date="2019-09" db="UniProtKB">
        <authorList>
            <consortium name="WormBaseParasite"/>
        </authorList>
    </citation>
    <scope>IDENTIFICATION</scope>
</reference>
<dbReference type="OrthoDB" id="5872152at2759"/>
<sequence>MRPGAGFINDLRNFNGEFTEVRNCIRKAGLDSMVRMIEVPPTNLKARLVRNRLYDSSCKTRQCIICPFGKEGDCMVSGSEEGGYAETLAGIKDLY</sequence>
<proteinExistence type="predicted"/>
<evidence type="ECO:0000313" key="1">
    <source>
        <dbReference type="EMBL" id="VDO91446.1"/>
    </source>
</evidence>
<name>A0A3P7YSK6_HELPZ</name>
<protein>
    <submittedName>
        <fullName evidence="3">Radical SAM protein</fullName>
    </submittedName>
</protein>
<organism evidence="1">
    <name type="scientific">Heligmosomoides polygyrus</name>
    <name type="common">Parasitic roundworm</name>
    <dbReference type="NCBI Taxonomy" id="6339"/>
    <lineage>
        <taxon>Eukaryota</taxon>
        <taxon>Metazoa</taxon>
        <taxon>Ecdysozoa</taxon>
        <taxon>Nematoda</taxon>
        <taxon>Chromadorea</taxon>
        <taxon>Rhabditida</taxon>
        <taxon>Rhabditina</taxon>
        <taxon>Rhabditomorpha</taxon>
        <taxon>Strongyloidea</taxon>
        <taxon>Heligmosomidae</taxon>
        <taxon>Heligmosomoides</taxon>
    </lineage>
</organism>
<dbReference type="AlphaFoldDB" id="A0A3P7YSK6"/>
<keyword evidence="2" id="KW-1185">Reference proteome</keyword>
<dbReference type="WBParaSite" id="HPBE_0001224001-mRNA-1">
    <property type="protein sequence ID" value="HPBE_0001224001-mRNA-1"/>
    <property type="gene ID" value="HPBE_0001224001"/>
</dbReference>